<sequence length="98" mass="10773">MLNFPGGEARHEAVTVGSARRHCRDIAASATLGTWRRDGGLATTPGREKQGAATPYPYRPPPALSCLTWWPQWRQNLPLTATATGLPCFLRDVEESRV</sequence>
<evidence type="ECO:0000313" key="3">
    <source>
        <dbReference type="Proteomes" id="UP000324222"/>
    </source>
</evidence>
<comment type="caution">
    <text evidence="2">The sequence shown here is derived from an EMBL/GenBank/DDBJ whole genome shotgun (WGS) entry which is preliminary data.</text>
</comment>
<gene>
    <name evidence="2" type="ORF">E2C01_040039</name>
</gene>
<feature type="region of interest" description="Disordered" evidence="1">
    <location>
        <begin position="36"/>
        <end position="57"/>
    </location>
</feature>
<accession>A0A5B7FMI3</accession>
<keyword evidence="3" id="KW-1185">Reference proteome</keyword>
<protein>
    <submittedName>
        <fullName evidence="2">Uncharacterized protein</fullName>
    </submittedName>
</protein>
<name>A0A5B7FMI3_PORTR</name>
<dbReference type="AlphaFoldDB" id="A0A5B7FMI3"/>
<evidence type="ECO:0000256" key="1">
    <source>
        <dbReference type="SAM" id="MobiDB-lite"/>
    </source>
</evidence>
<proteinExistence type="predicted"/>
<reference evidence="2 3" key="1">
    <citation type="submission" date="2019-05" db="EMBL/GenBank/DDBJ databases">
        <title>Another draft genome of Portunus trituberculatus and its Hox gene families provides insights of decapod evolution.</title>
        <authorList>
            <person name="Jeong J.-H."/>
            <person name="Song I."/>
            <person name="Kim S."/>
            <person name="Choi T."/>
            <person name="Kim D."/>
            <person name="Ryu S."/>
            <person name="Kim W."/>
        </authorList>
    </citation>
    <scope>NUCLEOTIDE SEQUENCE [LARGE SCALE GENOMIC DNA]</scope>
    <source>
        <tissue evidence="2">Muscle</tissue>
    </source>
</reference>
<organism evidence="2 3">
    <name type="scientific">Portunus trituberculatus</name>
    <name type="common">Swimming crab</name>
    <name type="synonym">Neptunus trituberculatus</name>
    <dbReference type="NCBI Taxonomy" id="210409"/>
    <lineage>
        <taxon>Eukaryota</taxon>
        <taxon>Metazoa</taxon>
        <taxon>Ecdysozoa</taxon>
        <taxon>Arthropoda</taxon>
        <taxon>Crustacea</taxon>
        <taxon>Multicrustacea</taxon>
        <taxon>Malacostraca</taxon>
        <taxon>Eumalacostraca</taxon>
        <taxon>Eucarida</taxon>
        <taxon>Decapoda</taxon>
        <taxon>Pleocyemata</taxon>
        <taxon>Brachyura</taxon>
        <taxon>Eubrachyura</taxon>
        <taxon>Portunoidea</taxon>
        <taxon>Portunidae</taxon>
        <taxon>Portuninae</taxon>
        <taxon>Portunus</taxon>
    </lineage>
</organism>
<dbReference type="EMBL" id="VSRR010007149">
    <property type="protein sequence ID" value="MPC46323.1"/>
    <property type="molecule type" value="Genomic_DNA"/>
</dbReference>
<evidence type="ECO:0000313" key="2">
    <source>
        <dbReference type="EMBL" id="MPC46323.1"/>
    </source>
</evidence>
<dbReference type="Proteomes" id="UP000324222">
    <property type="component" value="Unassembled WGS sequence"/>
</dbReference>